<dbReference type="InterPro" id="IPR016032">
    <property type="entry name" value="Sig_transdc_resp-reg_C-effctor"/>
</dbReference>
<dbReference type="GO" id="GO:0006355">
    <property type="term" value="P:regulation of DNA-templated transcription"/>
    <property type="evidence" value="ECO:0007669"/>
    <property type="project" value="InterPro"/>
</dbReference>
<dbReference type="SMART" id="SM00421">
    <property type="entry name" value="HTH_LUXR"/>
    <property type="match status" value="1"/>
</dbReference>
<feature type="domain" description="HTH luxR-type" evidence="4">
    <location>
        <begin position="180"/>
        <end position="245"/>
    </location>
</feature>
<name>A0A6G7YBU2_9ACTN</name>
<dbReference type="GO" id="GO:0003677">
    <property type="term" value="F:DNA binding"/>
    <property type="evidence" value="ECO:0007669"/>
    <property type="project" value="UniProtKB-KW"/>
</dbReference>
<dbReference type="GO" id="GO:0000160">
    <property type="term" value="P:phosphorelay signal transduction system"/>
    <property type="evidence" value="ECO:0007669"/>
    <property type="project" value="InterPro"/>
</dbReference>
<dbReference type="SMART" id="SM00448">
    <property type="entry name" value="REC"/>
    <property type="match status" value="1"/>
</dbReference>
<evidence type="ECO:0000313" key="7">
    <source>
        <dbReference type="Proteomes" id="UP000502035"/>
    </source>
</evidence>
<accession>A0A6G7YBU2</accession>
<keyword evidence="7" id="KW-1185">Reference proteome</keyword>
<dbReference type="CDD" id="cd06170">
    <property type="entry name" value="LuxR_C_like"/>
    <property type="match status" value="1"/>
</dbReference>
<sequence length="250" mass="27390">MPRVARPSSSASRGDGSRRGRASVTQGVRPSTRVLVIEDHTLLAESLEIALSRDGYDVRRLSLPEIGGSLATLKSAALRINARIVLLDLDLGRFGDATPLISPLARAGANVVVVTASDERGRWGECARAGARKVISKSRPMQEILSVVRRLAQGLTVMPPEELESLLEAWRRERMLTEDMRRRLEMLTAREKQVLGHLLEGHTVRDIARSSVVSEATVRTQVKSILSKLEVSSQLAAVGMARHARWQPPG</sequence>
<dbReference type="PRINTS" id="PR00038">
    <property type="entry name" value="HTHLUXR"/>
</dbReference>
<feature type="compositionally biased region" description="Low complexity" evidence="3">
    <location>
        <begin position="1"/>
        <end position="14"/>
    </location>
</feature>
<dbReference type="SUPFAM" id="SSF46894">
    <property type="entry name" value="C-terminal effector domain of the bipartite response regulators"/>
    <property type="match status" value="1"/>
</dbReference>
<proteinExistence type="predicted"/>
<dbReference type="Proteomes" id="UP000502035">
    <property type="component" value="Chromosome"/>
</dbReference>
<dbReference type="PROSITE" id="PS50110">
    <property type="entry name" value="RESPONSE_REGULATORY"/>
    <property type="match status" value="1"/>
</dbReference>
<reference evidence="6 7" key="1">
    <citation type="submission" date="2020-03" db="EMBL/GenBank/DDBJ databases">
        <title>Nocardioides sp. nov., isolated from fish.</title>
        <authorList>
            <person name="Hyun D.-W."/>
            <person name="Bae J.-W."/>
        </authorList>
    </citation>
    <scope>NUCLEOTIDE SEQUENCE [LARGE SCALE GENOMIC DNA]</scope>
    <source>
        <strain evidence="6 7">HDW12A</strain>
    </source>
</reference>
<dbReference type="Pfam" id="PF00072">
    <property type="entry name" value="Response_reg"/>
    <property type="match status" value="1"/>
</dbReference>
<dbReference type="Pfam" id="PF00196">
    <property type="entry name" value="GerE"/>
    <property type="match status" value="1"/>
</dbReference>
<protein>
    <submittedName>
        <fullName evidence="6">Response regulator transcription factor</fullName>
    </submittedName>
</protein>
<dbReference type="PANTHER" id="PTHR43214">
    <property type="entry name" value="TWO-COMPONENT RESPONSE REGULATOR"/>
    <property type="match status" value="1"/>
</dbReference>
<dbReference type="Gene3D" id="3.40.50.2300">
    <property type="match status" value="1"/>
</dbReference>
<dbReference type="KEGG" id="npi:G7071_01225"/>
<evidence type="ECO:0000256" key="2">
    <source>
        <dbReference type="PROSITE-ProRule" id="PRU00169"/>
    </source>
</evidence>
<dbReference type="PROSITE" id="PS50043">
    <property type="entry name" value="HTH_LUXR_2"/>
    <property type="match status" value="1"/>
</dbReference>
<feature type="domain" description="Response regulatory" evidence="5">
    <location>
        <begin position="33"/>
        <end position="152"/>
    </location>
</feature>
<feature type="region of interest" description="Disordered" evidence="3">
    <location>
        <begin position="1"/>
        <end position="27"/>
    </location>
</feature>
<evidence type="ECO:0000256" key="1">
    <source>
        <dbReference type="ARBA" id="ARBA00023125"/>
    </source>
</evidence>
<dbReference type="InterPro" id="IPR001789">
    <property type="entry name" value="Sig_transdc_resp-reg_receiver"/>
</dbReference>
<dbReference type="AlphaFoldDB" id="A0A6G7YBU2"/>
<dbReference type="InterPro" id="IPR011006">
    <property type="entry name" value="CheY-like_superfamily"/>
</dbReference>
<evidence type="ECO:0000259" key="5">
    <source>
        <dbReference type="PROSITE" id="PS50110"/>
    </source>
</evidence>
<organism evidence="6 7">
    <name type="scientific">Nocardioides piscis</name>
    <dbReference type="NCBI Taxonomy" id="2714938"/>
    <lineage>
        <taxon>Bacteria</taxon>
        <taxon>Bacillati</taxon>
        <taxon>Actinomycetota</taxon>
        <taxon>Actinomycetes</taxon>
        <taxon>Propionibacteriales</taxon>
        <taxon>Nocardioidaceae</taxon>
        <taxon>Nocardioides</taxon>
    </lineage>
</organism>
<dbReference type="InterPro" id="IPR000792">
    <property type="entry name" value="Tscrpt_reg_LuxR_C"/>
</dbReference>
<keyword evidence="2" id="KW-0597">Phosphoprotein</keyword>
<keyword evidence="1" id="KW-0238">DNA-binding</keyword>
<dbReference type="PANTHER" id="PTHR43214:SF42">
    <property type="entry name" value="TRANSCRIPTIONAL REGULATORY PROTEIN DESR"/>
    <property type="match status" value="1"/>
</dbReference>
<feature type="modified residue" description="4-aspartylphosphate" evidence="2">
    <location>
        <position position="88"/>
    </location>
</feature>
<gene>
    <name evidence="6" type="ORF">G7071_01225</name>
</gene>
<evidence type="ECO:0000313" key="6">
    <source>
        <dbReference type="EMBL" id="QIK74263.1"/>
    </source>
</evidence>
<evidence type="ECO:0000256" key="3">
    <source>
        <dbReference type="SAM" id="MobiDB-lite"/>
    </source>
</evidence>
<evidence type="ECO:0000259" key="4">
    <source>
        <dbReference type="PROSITE" id="PS50043"/>
    </source>
</evidence>
<dbReference type="EMBL" id="CP049866">
    <property type="protein sequence ID" value="QIK74263.1"/>
    <property type="molecule type" value="Genomic_DNA"/>
</dbReference>
<dbReference type="SUPFAM" id="SSF52172">
    <property type="entry name" value="CheY-like"/>
    <property type="match status" value="1"/>
</dbReference>
<dbReference type="InterPro" id="IPR039420">
    <property type="entry name" value="WalR-like"/>
</dbReference>